<dbReference type="InterPro" id="IPR036188">
    <property type="entry name" value="FAD/NAD-bd_sf"/>
</dbReference>
<evidence type="ECO:0000256" key="4">
    <source>
        <dbReference type="ARBA" id="ARBA00022827"/>
    </source>
</evidence>
<feature type="domain" description="Glucose-methanol-choline oxidoreductase N-terminal" evidence="6">
    <location>
        <begin position="223"/>
        <end position="338"/>
    </location>
</feature>
<evidence type="ECO:0000256" key="2">
    <source>
        <dbReference type="ARBA" id="ARBA00010790"/>
    </source>
</evidence>
<feature type="domain" description="Glucose-methanol-choline oxidoreductase C-terminal" evidence="7">
    <location>
        <begin position="427"/>
        <end position="546"/>
    </location>
</feature>
<protein>
    <submittedName>
        <fullName evidence="8">GMC family oxidoreductase</fullName>
    </submittedName>
</protein>
<dbReference type="Pfam" id="PF00732">
    <property type="entry name" value="GMC_oxred_N"/>
    <property type="match status" value="1"/>
</dbReference>
<dbReference type="InterPro" id="IPR007867">
    <property type="entry name" value="GMC_OxRtase_C"/>
</dbReference>
<dbReference type="EMBL" id="JAUJEB010000001">
    <property type="protein sequence ID" value="MDN5210804.1"/>
    <property type="molecule type" value="Genomic_DNA"/>
</dbReference>
<dbReference type="InterPro" id="IPR051473">
    <property type="entry name" value="P2Ox-like"/>
</dbReference>
<keyword evidence="5" id="KW-0560">Oxidoreductase</keyword>
<dbReference type="SUPFAM" id="SSF51905">
    <property type="entry name" value="FAD/NAD(P)-binding domain"/>
    <property type="match status" value="1"/>
</dbReference>
<dbReference type="Gene3D" id="3.50.50.60">
    <property type="entry name" value="FAD/NAD(P)-binding domain"/>
    <property type="match status" value="2"/>
</dbReference>
<dbReference type="Proteomes" id="UP001172083">
    <property type="component" value="Unassembled WGS sequence"/>
</dbReference>
<keyword evidence="4" id="KW-0274">FAD</keyword>
<keyword evidence="3" id="KW-0285">Flavoprotein</keyword>
<comment type="similarity">
    <text evidence="2">Belongs to the GMC oxidoreductase family.</text>
</comment>
<evidence type="ECO:0000313" key="8">
    <source>
        <dbReference type="EMBL" id="MDN5210804.1"/>
    </source>
</evidence>
<dbReference type="InterPro" id="IPR000172">
    <property type="entry name" value="GMC_OxRdtase_N"/>
</dbReference>
<dbReference type="RefSeq" id="WP_346756144.1">
    <property type="nucleotide sequence ID" value="NZ_JAUJEB010000001.1"/>
</dbReference>
<evidence type="ECO:0000256" key="5">
    <source>
        <dbReference type="ARBA" id="ARBA00023002"/>
    </source>
</evidence>
<comment type="cofactor">
    <cofactor evidence="1">
        <name>FAD</name>
        <dbReference type="ChEBI" id="CHEBI:57692"/>
    </cofactor>
</comment>
<gene>
    <name evidence="8" type="ORF">QQ020_02055</name>
</gene>
<comment type="caution">
    <text evidence="8">The sequence shown here is derived from an EMBL/GenBank/DDBJ whole genome shotgun (WGS) entry which is preliminary data.</text>
</comment>
<dbReference type="PANTHER" id="PTHR42784:SF1">
    <property type="entry name" value="PYRANOSE 2-OXIDASE"/>
    <property type="match status" value="1"/>
</dbReference>
<organism evidence="8 9">
    <name type="scientific">Agaribacillus aureus</name>
    <dbReference type="NCBI Taxonomy" id="3051825"/>
    <lineage>
        <taxon>Bacteria</taxon>
        <taxon>Pseudomonadati</taxon>
        <taxon>Bacteroidota</taxon>
        <taxon>Cytophagia</taxon>
        <taxon>Cytophagales</taxon>
        <taxon>Splendidivirgaceae</taxon>
        <taxon>Agaribacillus</taxon>
    </lineage>
</organism>
<evidence type="ECO:0000259" key="7">
    <source>
        <dbReference type="Pfam" id="PF05199"/>
    </source>
</evidence>
<dbReference type="SUPFAM" id="SSF54373">
    <property type="entry name" value="FAD-linked reductases, C-terminal domain"/>
    <property type="match status" value="1"/>
</dbReference>
<sequence length="563" mass="63878">MSRSNTYDVIIVGSGMTGGWAAKEFTEKGLATLVLERGREVKHIKDYPTANKAPWEFEHRGYLTKEEKEQYFIQRNKYNFDPSSKHFFVNDKEHTYDYPKEKPFWWFRGYQTGGRSLLWGRGAYRYSDLEFEANLRDGVGIDWPIRYKDIAPWYDYVERFIGVAGSIENIWQFPDGEFLPPFEMNYAEKVVKERIEAHYPDRKLVPNRVAHITKAKPGQFKGRSECQSRNMCHRGCPYGAYFSSNSSTLPAAYETGNLTLLSHALVESVIYDENQDKAVGVRVIDTQSNQTTEYFARVIFLCASSLISTAILLNSKTPRFSGGLANSSGVLGHYLMDHHGGVGGSGMLSGGEDRIYKGYRPAMVAIPRFRNVNRQEMDYLRGYGLWGGAYRQGLNPSQIGIGAGLKQKLTQYGPWKMSLACQAETLPYYENRVEIDENNKDKWGFPMLKITAGYRENELLMRKDIKQQIGEILEVAGLRDINLYDSKPIFGNTIHEMGTARMGRDPKTSVLNSYNQCHDIPNLFITDGSCMVSSGNASPSLTYMALTARACNYAVDQMKKGEI</sequence>
<evidence type="ECO:0000313" key="9">
    <source>
        <dbReference type="Proteomes" id="UP001172083"/>
    </source>
</evidence>
<name>A0ABT8KZ88_9BACT</name>
<dbReference type="Pfam" id="PF05199">
    <property type="entry name" value="GMC_oxred_C"/>
    <property type="match status" value="1"/>
</dbReference>
<evidence type="ECO:0000256" key="3">
    <source>
        <dbReference type="ARBA" id="ARBA00022630"/>
    </source>
</evidence>
<keyword evidence="9" id="KW-1185">Reference proteome</keyword>
<reference evidence="8" key="1">
    <citation type="submission" date="2023-06" db="EMBL/GenBank/DDBJ databases">
        <title>Genomic of Agaribacillus aureum.</title>
        <authorList>
            <person name="Wang G."/>
        </authorList>
    </citation>
    <scope>NUCLEOTIDE SEQUENCE</scope>
    <source>
        <strain evidence="8">BMA12</strain>
    </source>
</reference>
<evidence type="ECO:0000259" key="6">
    <source>
        <dbReference type="Pfam" id="PF00732"/>
    </source>
</evidence>
<accession>A0ABT8KZ88</accession>
<dbReference type="PANTHER" id="PTHR42784">
    <property type="entry name" value="PYRANOSE 2-OXIDASE"/>
    <property type="match status" value="1"/>
</dbReference>
<evidence type="ECO:0000256" key="1">
    <source>
        <dbReference type="ARBA" id="ARBA00001974"/>
    </source>
</evidence>
<proteinExistence type="inferred from homology"/>